<reference evidence="2 3" key="1">
    <citation type="submission" date="2023-10" db="EMBL/GenBank/DDBJ databases">
        <title>Noviherbaspirillum sp. CPCC 100848 genome assembly.</title>
        <authorList>
            <person name="Li X.Y."/>
            <person name="Fang X.M."/>
        </authorList>
    </citation>
    <scope>NUCLEOTIDE SEQUENCE [LARGE SCALE GENOMIC DNA]</scope>
    <source>
        <strain evidence="2 3">CPCC 100848</strain>
    </source>
</reference>
<dbReference type="InterPro" id="IPR009649">
    <property type="entry name" value="TraU"/>
</dbReference>
<accession>A0ABU6J9X1</accession>
<name>A0ABU6J9X1_9BURK</name>
<dbReference type="EMBL" id="JAWIIV010000011">
    <property type="protein sequence ID" value="MEC4720455.1"/>
    <property type="molecule type" value="Genomic_DNA"/>
</dbReference>
<keyword evidence="3" id="KW-1185">Reference proteome</keyword>
<evidence type="ECO:0000313" key="2">
    <source>
        <dbReference type="EMBL" id="MEC4720455.1"/>
    </source>
</evidence>
<protein>
    <submittedName>
        <fullName evidence="2">TraU family protein</fullName>
    </submittedName>
</protein>
<evidence type="ECO:0000256" key="1">
    <source>
        <dbReference type="SAM" id="SignalP"/>
    </source>
</evidence>
<dbReference type="Pfam" id="PF06834">
    <property type="entry name" value="TraU"/>
    <property type="match status" value="1"/>
</dbReference>
<comment type="caution">
    <text evidence="2">The sequence shown here is derived from an EMBL/GenBank/DDBJ whole genome shotgun (WGS) entry which is preliminary data.</text>
</comment>
<dbReference type="RefSeq" id="WP_326507173.1">
    <property type="nucleotide sequence ID" value="NZ_JAWIIV010000011.1"/>
</dbReference>
<evidence type="ECO:0000313" key="3">
    <source>
        <dbReference type="Proteomes" id="UP001352263"/>
    </source>
</evidence>
<sequence>MNKIFARIFLFFGLLTTSLSYAGDQCTGKFPNLISDVCWSCAFPIKMFGSMSLFSNGAEDFPSGPKKPLCWCGNQLKVGVPISFWEFDLMTDVTATPGCFPLLGGVRVNVGANRDAYGMTTDISIGDLKRQTKESFRQVNLYINPAMYVIGAILDDTCLDNRGIDIPWVSFADPTHNDDELAGLLTPYAFPFGSLLAIGAISADAVSASLGFPRQEIFWGAGSYGSMYPLTGNNTAHQSNEQSARLQTTRVLAKTHAIGMQKAAFGDDGMCSYYPQIIMDKRQYKFQRLHPKPQTQKIKNRCCDPIGRSTILVESNTELPINGWRDFSYAIFRKRDCCSGVSSW</sequence>
<dbReference type="Proteomes" id="UP001352263">
    <property type="component" value="Unassembled WGS sequence"/>
</dbReference>
<proteinExistence type="predicted"/>
<keyword evidence="1" id="KW-0732">Signal</keyword>
<feature type="chain" id="PRO_5046866496" evidence="1">
    <location>
        <begin position="23"/>
        <end position="344"/>
    </location>
</feature>
<gene>
    <name evidence="2" type="ORF">RY831_14935</name>
</gene>
<organism evidence="2 3">
    <name type="scientific">Noviherbaspirillum album</name>
    <dbReference type="NCBI Taxonomy" id="3080276"/>
    <lineage>
        <taxon>Bacteria</taxon>
        <taxon>Pseudomonadati</taxon>
        <taxon>Pseudomonadota</taxon>
        <taxon>Betaproteobacteria</taxon>
        <taxon>Burkholderiales</taxon>
        <taxon>Oxalobacteraceae</taxon>
        <taxon>Noviherbaspirillum</taxon>
    </lineage>
</organism>
<feature type="signal peptide" evidence="1">
    <location>
        <begin position="1"/>
        <end position="22"/>
    </location>
</feature>